<evidence type="ECO:0000256" key="1">
    <source>
        <dbReference type="ARBA" id="ARBA00001633"/>
    </source>
</evidence>
<dbReference type="Pfam" id="PF00218">
    <property type="entry name" value="IGPS"/>
    <property type="match status" value="1"/>
</dbReference>
<dbReference type="InterPro" id="IPR011060">
    <property type="entry name" value="RibuloseP-bd_barrel"/>
</dbReference>
<keyword evidence="5" id="KW-0210">Decarboxylase</keyword>
<evidence type="ECO:0000256" key="3">
    <source>
        <dbReference type="ARBA" id="ARBA00012362"/>
    </source>
</evidence>
<accession>A0A383C485</accession>
<dbReference type="GO" id="GO:0004640">
    <property type="term" value="F:phosphoribosylanthranilate isomerase activity"/>
    <property type="evidence" value="ECO:0007669"/>
    <property type="project" value="TreeGrafter"/>
</dbReference>
<keyword evidence="7" id="KW-0057">Aromatic amino acid biosynthesis</keyword>
<dbReference type="InterPro" id="IPR001468">
    <property type="entry name" value="Indole-3-GlycerolPSynthase_CS"/>
</dbReference>
<dbReference type="Gene3D" id="3.20.20.70">
    <property type="entry name" value="Aldolase class I"/>
    <property type="match status" value="1"/>
</dbReference>
<dbReference type="PANTHER" id="PTHR22854:SF2">
    <property type="entry name" value="INDOLE-3-GLYCEROL-PHOSPHATE SYNTHASE"/>
    <property type="match status" value="1"/>
</dbReference>
<evidence type="ECO:0000256" key="4">
    <source>
        <dbReference type="ARBA" id="ARBA00022605"/>
    </source>
</evidence>
<keyword evidence="6" id="KW-0822">Tryptophan biosynthesis</keyword>
<dbReference type="InterPro" id="IPR045186">
    <property type="entry name" value="Indole-3-glycerol_P_synth"/>
</dbReference>
<feature type="domain" description="Indole-3-glycerol phosphate synthase" evidence="9">
    <location>
        <begin position="5"/>
        <end position="210"/>
    </location>
</feature>
<dbReference type="EC" id="4.1.1.48" evidence="3"/>
<dbReference type="InterPro" id="IPR013785">
    <property type="entry name" value="Aldolase_TIM"/>
</dbReference>
<dbReference type="GO" id="GO:0004425">
    <property type="term" value="F:indole-3-glycerol-phosphate synthase activity"/>
    <property type="evidence" value="ECO:0007669"/>
    <property type="project" value="UniProtKB-EC"/>
</dbReference>
<dbReference type="PANTHER" id="PTHR22854">
    <property type="entry name" value="TRYPTOPHAN BIOSYNTHESIS PROTEIN"/>
    <property type="match status" value="1"/>
</dbReference>
<dbReference type="EMBL" id="UINC01205628">
    <property type="protein sequence ID" value="SVE26883.1"/>
    <property type="molecule type" value="Genomic_DNA"/>
</dbReference>
<dbReference type="AlphaFoldDB" id="A0A383C485"/>
<dbReference type="GO" id="GO:0000162">
    <property type="term" value="P:L-tryptophan biosynthetic process"/>
    <property type="evidence" value="ECO:0007669"/>
    <property type="project" value="UniProtKB-UniPathway"/>
</dbReference>
<dbReference type="InterPro" id="IPR013798">
    <property type="entry name" value="Indole-3-glycerol_P_synth_dom"/>
</dbReference>
<comment type="pathway">
    <text evidence="2">Amino-acid biosynthesis; L-tryptophan biosynthesis; L-tryptophan from chorismate: step 4/5.</text>
</comment>
<dbReference type="CDD" id="cd00331">
    <property type="entry name" value="IGPS"/>
    <property type="match status" value="1"/>
</dbReference>
<sequence length="210" mass="23368">VSDVLKNICHQKRILVGKRKAHFTEGFLEQLANRQSPPRGFIRALEKSLISGSYGLISEIKKASPSSGLICRNFNPKELAISYKVGGATCLSVLTDTPYFQGEDQHLQQAREAVDLPVIRKDFMIDPYQVLESRAIGADCILLIMAALSNNMASKLYSCAKQFGMDVLVEIHNEEELERALELEPNLLGINNRNLQTLVVDLGTTERLIP</sequence>
<evidence type="ECO:0000256" key="8">
    <source>
        <dbReference type="ARBA" id="ARBA00023239"/>
    </source>
</evidence>
<evidence type="ECO:0000256" key="7">
    <source>
        <dbReference type="ARBA" id="ARBA00023141"/>
    </source>
</evidence>
<comment type="catalytic activity">
    <reaction evidence="1">
        <text>1-(2-carboxyphenylamino)-1-deoxy-D-ribulose 5-phosphate + H(+) = (1S,2R)-1-C-(indol-3-yl)glycerol 3-phosphate + CO2 + H2O</text>
        <dbReference type="Rhea" id="RHEA:23476"/>
        <dbReference type="ChEBI" id="CHEBI:15377"/>
        <dbReference type="ChEBI" id="CHEBI:15378"/>
        <dbReference type="ChEBI" id="CHEBI:16526"/>
        <dbReference type="ChEBI" id="CHEBI:58613"/>
        <dbReference type="ChEBI" id="CHEBI:58866"/>
        <dbReference type="EC" id="4.1.1.48"/>
    </reaction>
</comment>
<dbReference type="PROSITE" id="PS00614">
    <property type="entry name" value="IGPS"/>
    <property type="match status" value="1"/>
</dbReference>
<protein>
    <recommendedName>
        <fullName evidence="3">indole-3-glycerol-phosphate synthase</fullName>
        <ecNumber evidence="3">4.1.1.48</ecNumber>
    </recommendedName>
</protein>
<keyword evidence="8" id="KW-0456">Lyase</keyword>
<feature type="non-terminal residue" evidence="10">
    <location>
        <position position="210"/>
    </location>
</feature>
<keyword evidence="4" id="KW-0028">Amino-acid biosynthesis</keyword>
<evidence type="ECO:0000256" key="5">
    <source>
        <dbReference type="ARBA" id="ARBA00022793"/>
    </source>
</evidence>
<evidence type="ECO:0000256" key="6">
    <source>
        <dbReference type="ARBA" id="ARBA00022822"/>
    </source>
</evidence>
<proteinExistence type="predicted"/>
<reference evidence="10" key="1">
    <citation type="submission" date="2018-05" db="EMBL/GenBank/DDBJ databases">
        <authorList>
            <person name="Lanie J.A."/>
            <person name="Ng W.-L."/>
            <person name="Kazmierczak K.M."/>
            <person name="Andrzejewski T.M."/>
            <person name="Davidsen T.M."/>
            <person name="Wayne K.J."/>
            <person name="Tettelin H."/>
            <person name="Glass J.I."/>
            <person name="Rusch D."/>
            <person name="Podicherti R."/>
            <person name="Tsui H.-C.T."/>
            <person name="Winkler M.E."/>
        </authorList>
    </citation>
    <scope>NUCLEOTIDE SEQUENCE</scope>
</reference>
<feature type="non-terminal residue" evidence="10">
    <location>
        <position position="1"/>
    </location>
</feature>
<organism evidence="10">
    <name type="scientific">marine metagenome</name>
    <dbReference type="NCBI Taxonomy" id="408172"/>
    <lineage>
        <taxon>unclassified sequences</taxon>
        <taxon>metagenomes</taxon>
        <taxon>ecological metagenomes</taxon>
    </lineage>
</organism>
<evidence type="ECO:0000313" key="10">
    <source>
        <dbReference type="EMBL" id="SVE26883.1"/>
    </source>
</evidence>
<name>A0A383C485_9ZZZZ</name>
<evidence type="ECO:0000259" key="9">
    <source>
        <dbReference type="Pfam" id="PF00218"/>
    </source>
</evidence>
<dbReference type="SUPFAM" id="SSF51366">
    <property type="entry name" value="Ribulose-phoshate binding barrel"/>
    <property type="match status" value="1"/>
</dbReference>
<gene>
    <name evidence="10" type="ORF">METZ01_LOCUS479737</name>
</gene>
<dbReference type="UniPathway" id="UPA00035">
    <property type="reaction ID" value="UER00043"/>
</dbReference>
<evidence type="ECO:0000256" key="2">
    <source>
        <dbReference type="ARBA" id="ARBA00004696"/>
    </source>
</evidence>